<dbReference type="Pfam" id="PF04006">
    <property type="entry name" value="Mpp10"/>
    <property type="match status" value="1"/>
</dbReference>
<dbReference type="InterPro" id="IPR012173">
    <property type="entry name" value="Mpp10"/>
</dbReference>
<evidence type="ECO:0000313" key="1">
    <source>
        <dbReference type="EMBL" id="THD20047.1"/>
    </source>
</evidence>
<proteinExistence type="predicted"/>
<comment type="caution">
    <text evidence="1">The sequence shown here is derived from an EMBL/GenBank/DDBJ whole genome shotgun (WGS) entry which is preliminary data.</text>
</comment>
<dbReference type="EMBL" id="JXXN02005229">
    <property type="protein sequence ID" value="THD20047.1"/>
    <property type="molecule type" value="Genomic_DNA"/>
</dbReference>
<dbReference type="GO" id="GO:0006364">
    <property type="term" value="P:rRNA processing"/>
    <property type="evidence" value="ECO:0007669"/>
    <property type="project" value="InterPro"/>
</dbReference>
<keyword evidence="1" id="KW-0687">Ribonucleoprotein</keyword>
<dbReference type="AlphaFoldDB" id="A0A4E0RFP0"/>
<dbReference type="GO" id="GO:0034457">
    <property type="term" value="C:Mpp10 complex"/>
    <property type="evidence" value="ECO:0007669"/>
    <property type="project" value="InterPro"/>
</dbReference>
<evidence type="ECO:0000313" key="2">
    <source>
        <dbReference type="Proteomes" id="UP000230066"/>
    </source>
</evidence>
<dbReference type="GO" id="GO:0005732">
    <property type="term" value="C:sno(s)RNA-containing ribonucleoprotein complex"/>
    <property type="evidence" value="ECO:0007669"/>
    <property type="project" value="InterPro"/>
</dbReference>
<organism evidence="1 2">
    <name type="scientific">Fasciola hepatica</name>
    <name type="common">Liver fluke</name>
    <dbReference type="NCBI Taxonomy" id="6192"/>
    <lineage>
        <taxon>Eukaryota</taxon>
        <taxon>Metazoa</taxon>
        <taxon>Spiralia</taxon>
        <taxon>Lophotrochozoa</taxon>
        <taxon>Platyhelminthes</taxon>
        <taxon>Trematoda</taxon>
        <taxon>Digenea</taxon>
        <taxon>Plagiorchiida</taxon>
        <taxon>Echinostomata</taxon>
        <taxon>Echinostomatoidea</taxon>
        <taxon>Fasciolidae</taxon>
        <taxon>Fasciola</taxon>
    </lineage>
</organism>
<keyword evidence="2" id="KW-1185">Reference proteome</keyword>
<name>A0A4E0RFP0_FASHE</name>
<sequence length="88" mass="9796">MEEAGPTGIATVDMLAPEEVCPPRGEVIKGSTELTISDRRRHRRKLMRIRSKRVKNTTATDLTKDKKAAMARVIRMAHKPGSNVKVVT</sequence>
<reference evidence="1" key="1">
    <citation type="submission" date="2019-03" db="EMBL/GenBank/DDBJ databases">
        <title>Improved annotation for the trematode Fasciola hepatica.</title>
        <authorList>
            <person name="Choi Y.-J."/>
            <person name="Martin J."/>
            <person name="Mitreva M."/>
        </authorList>
    </citation>
    <scope>NUCLEOTIDE SEQUENCE [LARGE SCALE GENOMIC DNA]</scope>
</reference>
<protein>
    <submittedName>
        <fullName evidence="1">U3 small nucleolar ribonucleoprotein</fullName>
    </submittedName>
</protein>
<dbReference type="Proteomes" id="UP000230066">
    <property type="component" value="Unassembled WGS sequence"/>
</dbReference>
<accession>A0A4E0RFP0</accession>
<gene>
    <name evidence="1" type="ORF">D915_009114</name>
</gene>